<dbReference type="InterPro" id="IPR006224">
    <property type="entry name" value="PsdUridine_synth_RluA-like_CS"/>
</dbReference>
<dbReference type="SUPFAM" id="SSF55120">
    <property type="entry name" value="Pseudouridine synthase"/>
    <property type="match status" value="1"/>
</dbReference>
<dbReference type="EC" id="5.4.99.-" evidence="3"/>
<evidence type="ECO:0000256" key="2">
    <source>
        <dbReference type="PROSITE-ProRule" id="PRU00182"/>
    </source>
</evidence>
<dbReference type="WBParaSite" id="L893_g453.t1">
    <property type="protein sequence ID" value="L893_g453.t1"/>
    <property type="gene ID" value="L893_g453"/>
</dbReference>
<dbReference type="GO" id="GO:0009982">
    <property type="term" value="F:pseudouridine synthase activity"/>
    <property type="evidence" value="ECO:0007669"/>
    <property type="project" value="InterPro"/>
</dbReference>
<dbReference type="InterPro" id="IPR006225">
    <property type="entry name" value="PsdUridine_synth_RluC/D"/>
</dbReference>
<reference evidence="7" key="1">
    <citation type="submission" date="2016-11" db="UniProtKB">
        <authorList>
            <consortium name="WormBaseParasite"/>
        </authorList>
    </citation>
    <scope>IDENTIFICATION</scope>
</reference>
<dbReference type="PANTHER" id="PTHR21600:SF40">
    <property type="entry name" value="PSEUDOURIDYLATE SYNTHASE RPUSD2"/>
    <property type="match status" value="1"/>
</dbReference>
<evidence type="ECO:0000256" key="4">
    <source>
        <dbReference type="SAM" id="MobiDB-lite"/>
    </source>
</evidence>
<dbReference type="Pfam" id="PF00849">
    <property type="entry name" value="PseudoU_synth_2"/>
    <property type="match status" value="1"/>
</dbReference>
<dbReference type="PANTHER" id="PTHR21600">
    <property type="entry name" value="MITOCHONDRIAL RNA PSEUDOURIDINE SYNTHASE"/>
    <property type="match status" value="1"/>
</dbReference>
<evidence type="ECO:0000256" key="1">
    <source>
        <dbReference type="PIRSR" id="PIRSR606225-1"/>
    </source>
</evidence>
<feature type="active site" evidence="1">
    <location>
        <position position="223"/>
    </location>
</feature>
<proteinExistence type="inferred from homology"/>
<organism evidence="6 7">
    <name type="scientific">Steinernema glaseri</name>
    <dbReference type="NCBI Taxonomy" id="37863"/>
    <lineage>
        <taxon>Eukaryota</taxon>
        <taxon>Metazoa</taxon>
        <taxon>Ecdysozoa</taxon>
        <taxon>Nematoda</taxon>
        <taxon>Chromadorea</taxon>
        <taxon>Rhabditida</taxon>
        <taxon>Tylenchina</taxon>
        <taxon>Panagrolaimomorpha</taxon>
        <taxon>Strongyloidoidea</taxon>
        <taxon>Steinernematidae</taxon>
        <taxon>Steinernema</taxon>
    </lineage>
</organism>
<feature type="region of interest" description="Disordered" evidence="4">
    <location>
        <begin position="1"/>
        <end position="71"/>
    </location>
</feature>
<keyword evidence="3" id="KW-0413">Isomerase</keyword>
<comment type="function">
    <text evidence="3">Responsible for synthesis of pseudouridine from uracil.</text>
</comment>
<protein>
    <recommendedName>
        <fullName evidence="3">Pseudouridine synthase</fullName>
        <ecNumber evidence="3">5.4.99.-</ecNumber>
    </recommendedName>
</protein>
<dbReference type="Proteomes" id="UP000095287">
    <property type="component" value="Unplaced"/>
</dbReference>
<dbReference type="AlphaFoldDB" id="A0A1I8AE57"/>
<comment type="similarity">
    <text evidence="3">Belongs to the pseudouridine synthase RluA family.</text>
</comment>
<dbReference type="CDD" id="cd02557">
    <property type="entry name" value="PseudoU_synth_ScRIB2"/>
    <property type="match status" value="1"/>
</dbReference>
<accession>A0A1I8AE57</accession>
<feature type="domain" description="Pseudouridine synthase RsuA/RluA-like" evidence="5">
    <location>
        <begin position="180"/>
        <end position="326"/>
    </location>
</feature>
<keyword evidence="6" id="KW-1185">Reference proteome</keyword>
<dbReference type="GO" id="GO:0000455">
    <property type="term" value="P:enzyme-directed rRNA pseudouridine synthesis"/>
    <property type="evidence" value="ECO:0007669"/>
    <property type="project" value="TreeGrafter"/>
</dbReference>
<evidence type="ECO:0000313" key="7">
    <source>
        <dbReference type="WBParaSite" id="L893_g453.t1"/>
    </source>
</evidence>
<comment type="catalytic activity">
    <reaction evidence="3">
        <text>a uridine in RNA = a pseudouridine in RNA</text>
        <dbReference type="Rhea" id="RHEA:48348"/>
        <dbReference type="Rhea" id="RHEA-COMP:12068"/>
        <dbReference type="Rhea" id="RHEA-COMP:12069"/>
        <dbReference type="ChEBI" id="CHEBI:65314"/>
        <dbReference type="ChEBI" id="CHEBI:65315"/>
    </reaction>
</comment>
<dbReference type="InterPro" id="IPR050188">
    <property type="entry name" value="RluA_PseudoU_synthase"/>
</dbReference>
<dbReference type="Gene3D" id="3.30.2350.10">
    <property type="entry name" value="Pseudouridine synthase"/>
    <property type="match status" value="1"/>
</dbReference>
<name>A0A1I8AE57_9BILA</name>
<dbReference type="PROSITE" id="PS01129">
    <property type="entry name" value="PSI_RLU"/>
    <property type="match status" value="1"/>
</dbReference>
<dbReference type="NCBIfam" id="TIGR00005">
    <property type="entry name" value="rluA_subfam"/>
    <property type="match status" value="1"/>
</dbReference>
<dbReference type="InterPro" id="IPR006145">
    <property type="entry name" value="PsdUridine_synth_RsuA/RluA"/>
</dbReference>
<dbReference type="GO" id="GO:0003723">
    <property type="term" value="F:RNA binding"/>
    <property type="evidence" value="ECO:0007669"/>
    <property type="project" value="UniProtKB-KW"/>
</dbReference>
<keyword evidence="2" id="KW-0694">RNA-binding</keyword>
<evidence type="ECO:0000313" key="6">
    <source>
        <dbReference type="Proteomes" id="UP000095287"/>
    </source>
</evidence>
<dbReference type="PROSITE" id="PS50889">
    <property type="entry name" value="S4"/>
    <property type="match status" value="1"/>
</dbReference>
<evidence type="ECO:0000259" key="5">
    <source>
        <dbReference type="Pfam" id="PF00849"/>
    </source>
</evidence>
<evidence type="ECO:0000256" key="3">
    <source>
        <dbReference type="RuleBase" id="RU362028"/>
    </source>
</evidence>
<dbReference type="InterPro" id="IPR020103">
    <property type="entry name" value="PsdUridine_synth_cat_dom_sf"/>
</dbReference>
<sequence length="462" mass="52744">MSYASELLNSMMRKNDDEGTVPTEEPNRDSGKRGKKRSHDEGGEDDGSITDVKNIAPKAKKRPASEPAALTAEEMPKNILFEVRDGIRHLKPYWTTYNSNAKGRWIGRKMVDVFQQEFLSQNVNYAKVACKLGRIFINGKQMTDPNYVFQNNDRILHIAHRHEHPVLDKPAISFVADTDDLLVVNKPPSMPVHPCGQYKVHTVLGLLQTVHNRTGLRVLHRLDRTTSGILLFAKNYETDLRFKQTLKAGHWKKEYVAMVEGVFPETEIKCEEPIGTLVVTMGIQCIRKDGKPAQSTFRRVWTDGKVSVVRCNIETGRTHQIRVHLQYLGFPIVGDQLYNSDVWGPTKGKLADYGKPYETLCKDISDAHRSSLWHETVDPKYEQRMKDIANDETIVPEGESLSLDERPAYDPVCLGCNVVKRIPTMDHFRLHLHCLCYETEDWSFSTEMPEWAEHPKESDKSS</sequence>